<evidence type="ECO:0008006" key="13">
    <source>
        <dbReference type="Google" id="ProtNLM"/>
    </source>
</evidence>
<evidence type="ECO:0000256" key="4">
    <source>
        <dbReference type="ARBA" id="ARBA00022729"/>
    </source>
</evidence>
<comment type="similarity">
    <text evidence="7">Belongs to the Slam family.</text>
</comment>
<dbReference type="Pfam" id="PF04575">
    <property type="entry name" value="SlipAM"/>
    <property type="match status" value="1"/>
</dbReference>
<dbReference type="SUPFAM" id="SSF48452">
    <property type="entry name" value="TPR-like"/>
    <property type="match status" value="1"/>
</dbReference>
<gene>
    <name evidence="11" type="ORF">SAMN05660772_02525</name>
</gene>
<evidence type="ECO:0000256" key="3">
    <source>
        <dbReference type="ARBA" id="ARBA00022692"/>
    </source>
</evidence>
<dbReference type="InterPro" id="IPR011990">
    <property type="entry name" value="TPR-like_helical_dom_sf"/>
</dbReference>
<dbReference type="AlphaFoldDB" id="A0A1W1UY78"/>
<dbReference type="InterPro" id="IPR007655">
    <property type="entry name" value="Slam_C"/>
</dbReference>
<evidence type="ECO:0000256" key="5">
    <source>
        <dbReference type="ARBA" id="ARBA00023136"/>
    </source>
</evidence>
<proteinExistence type="inferred from homology"/>
<evidence type="ECO:0000313" key="11">
    <source>
        <dbReference type="EMBL" id="SMB85714.1"/>
    </source>
</evidence>
<evidence type="ECO:0000256" key="6">
    <source>
        <dbReference type="ARBA" id="ARBA00023237"/>
    </source>
</evidence>
<reference evidence="12" key="1">
    <citation type="submission" date="2017-04" db="EMBL/GenBank/DDBJ databases">
        <authorList>
            <person name="Varghese N."/>
            <person name="Submissions S."/>
        </authorList>
    </citation>
    <scope>NUCLEOTIDE SEQUENCE [LARGE SCALE GENOMIC DNA]</scope>
    <source>
        <strain evidence="12">DSM 23072</strain>
    </source>
</reference>
<feature type="signal peptide" evidence="8">
    <location>
        <begin position="1"/>
        <end position="20"/>
    </location>
</feature>
<feature type="chain" id="PRO_5012077005" description="Tetratricopeptide repeat-containing protein" evidence="8">
    <location>
        <begin position="21"/>
        <end position="482"/>
    </location>
</feature>
<evidence type="ECO:0000259" key="9">
    <source>
        <dbReference type="Pfam" id="PF04575"/>
    </source>
</evidence>
<dbReference type="EMBL" id="FWWV01000021">
    <property type="protein sequence ID" value="SMB85714.1"/>
    <property type="molecule type" value="Genomic_DNA"/>
</dbReference>
<keyword evidence="4 8" id="KW-0732">Signal</keyword>
<comment type="subcellular location">
    <subcellularLocation>
        <location evidence="1">Cell outer membrane</location>
        <topology evidence="1">Multi-pass membrane protein</topology>
    </subcellularLocation>
</comment>
<sequence length="482" mass="55695">MKKQFYIFSVTALCAASAVAETTVSVNQATTPESIQNIARPTAPPQKVEESGQSAVQPLRVSRAQLLASAQLTQNWLNLALQQRNAELISELLAIYRTFAQHDPILVRFAEATLAQLAQDYSLAISRFRDILAVNPDLNPVRIELAKSLFHDRQDNAARDQFEKAKSAVGVPAPVVRLIDSYLGALQQRRGWQSSFSAYYLRDGNVNNTSSKREIENTGFVKDDNMLPQSAHGIVYSFSLERDFNLVGAHYLHVGTELFGKHFWDNHDYDDIYNRTYLGYTHKSAVQSWSILPFYEKRWYGNQSYKWANGVRGEYRRWLNSNWQISTALEHAEQRYYDSQNLNGHTQLASATLLWLRSPRQFFYLGGDYNREKTRVLQYSNNTRTVRLGWGQEWQWGISSRLGFSYAHRNYKDQAKLGSMIPLGKVRDDKIYSANLTLWKRDWHLWGITPKLHFNWKKQDSNLPSMYSYAQKNVNLIFEKTF</sequence>
<keyword evidence="3" id="KW-0812">Transmembrane</keyword>
<dbReference type="GO" id="GO:0009279">
    <property type="term" value="C:cell outer membrane"/>
    <property type="evidence" value="ECO:0007669"/>
    <property type="project" value="UniProtKB-SubCell"/>
</dbReference>
<accession>A0A1W1UY78</accession>
<keyword evidence="5" id="KW-0472">Membrane</keyword>
<evidence type="ECO:0000259" key="10">
    <source>
        <dbReference type="Pfam" id="PF24575"/>
    </source>
</evidence>
<organism evidence="11 12">
    <name type="scientific">Pasteurella testudinis DSM 23072</name>
    <dbReference type="NCBI Taxonomy" id="1122938"/>
    <lineage>
        <taxon>Bacteria</taxon>
        <taxon>Pseudomonadati</taxon>
        <taxon>Pseudomonadota</taxon>
        <taxon>Gammaproteobacteria</taxon>
        <taxon>Pasteurellales</taxon>
        <taxon>Pasteurellaceae</taxon>
        <taxon>Pasteurella</taxon>
    </lineage>
</organism>
<feature type="domain" description="Surface lipoprotein assembly modifier N-terminal TPR repeats region" evidence="10">
    <location>
        <begin position="60"/>
        <end position="162"/>
    </location>
</feature>
<dbReference type="Pfam" id="PF24575">
    <property type="entry name" value="TPR_Slam"/>
    <property type="match status" value="1"/>
</dbReference>
<dbReference type="Proteomes" id="UP000192408">
    <property type="component" value="Unassembled WGS sequence"/>
</dbReference>
<evidence type="ECO:0000256" key="2">
    <source>
        <dbReference type="ARBA" id="ARBA00022452"/>
    </source>
</evidence>
<evidence type="ECO:0000256" key="7">
    <source>
        <dbReference type="ARBA" id="ARBA00023609"/>
    </source>
</evidence>
<dbReference type="STRING" id="1122938.SAMN05660772_02525"/>
<evidence type="ECO:0000256" key="1">
    <source>
        <dbReference type="ARBA" id="ARBA00004571"/>
    </source>
</evidence>
<keyword evidence="12" id="KW-1185">Reference proteome</keyword>
<protein>
    <recommendedName>
        <fullName evidence="13">Tetratricopeptide repeat-containing protein</fullName>
    </recommendedName>
</protein>
<name>A0A1W1UY78_9PAST</name>
<evidence type="ECO:0000313" key="12">
    <source>
        <dbReference type="Proteomes" id="UP000192408"/>
    </source>
</evidence>
<keyword evidence="6" id="KW-0998">Cell outer membrane</keyword>
<dbReference type="InterPro" id="IPR057556">
    <property type="entry name" value="TPR_Slam"/>
</dbReference>
<keyword evidence="2" id="KW-1134">Transmembrane beta strand</keyword>
<evidence type="ECO:0000256" key="8">
    <source>
        <dbReference type="SAM" id="SignalP"/>
    </source>
</evidence>
<feature type="domain" description="Surface lipoprotein assembly modifier C-terminal" evidence="9">
    <location>
        <begin position="192"/>
        <end position="482"/>
    </location>
</feature>